<feature type="non-terminal residue" evidence="4">
    <location>
        <position position="1"/>
    </location>
</feature>
<evidence type="ECO:0000256" key="2">
    <source>
        <dbReference type="ARBA" id="ARBA00022737"/>
    </source>
</evidence>
<dbReference type="EMBL" id="GG673921">
    <property type="protein sequence ID" value="EER14723.1"/>
    <property type="molecule type" value="Genomic_DNA"/>
</dbReference>
<dbReference type="GO" id="GO:0005737">
    <property type="term" value="C:cytoplasm"/>
    <property type="evidence" value="ECO:0007669"/>
    <property type="project" value="TreeGrafter"/>
</dbReference>
<dbReference type="SUPFAM" id="SSF50978">
    <property type="entry name" value="WD40 repeat-like"/>
    <property type="match status" value="1"/>
</dbReference>
<dbReference type="InterPro" id="IPR045151">
    <property type="entry name" value="DCAF8"/>
</dbReference>
<dbReference type="InParanoid" id="C5KL50"/>
<dbReference type="Proteomes" id="UP000007800">
    <property type="component" value="Unassembled WGS sequence"/>
</dbReference>
<dbReference type="GeneID" id="9045910"/>
<dbReference type="PANTHER" id="PTHR15574">
    <property type="entry name" value="WD REPEAT DOMAIN-CONTAINING FAMILY"/>
    <property type="match status" value="1"/>
</dbReference>
<dbReference type="Pfam" id="PF00400">
    <property type="entry name" value="WD40"/>
    <property type="match status" value="1"/>
</dbReference>
<keyword evidence="5" id="KW-1185">Reference proteome</keyword>
<evidence type="ECO:0000256" key="1">
    <source>
        <dbReference type="ARBA" id="ARBA00022574"/>
    </source>
</evidence>
<dbReference type="InterPro" id="IPR015943">
    <property type="entry name" value="WD40/YVTN_repeat-like_dom_sf"/>
</dbReference>
<dbReference type="PROSITE" id="PS50294">
    <property type="entry name" value="WD_REPEATS_REGION"/>
    <property type="match status" value="1"/>
</dbReference>
<keyword evidence="2" id="KW-0677">Repeat</keyword>
<dbReference type="PROSITE" id="PS50082">
    <property type="entry name" value="WD_REPEATS_2"/>
    <property type="match status" value="1"/>
</dbReference>
<sequence>GCVNTLCWSEDGQLLLSGSDDTQLMLWQYRDGPGRAQRRPIEVIDTDHYSATVLAYVDQVIPWDCPHLVISCSADSTVRQFDIRAGPGSSQVLARWAHWRSGINAISGGWALRPYSV</sequence>
<feature type="repeat" description="WD" evidence="3">
    <location>
        <begin position="1"/>
        <end position="37"/>
    </location>
</feature>
<dbReference type="RefSeq" id="XP_002782927.1">
    <property type="nucleotide sequence ID" value="XM_002782881.1"/>
</dbReference>
<feature type="non-terminal residue" evidence="4">
    <location>
        <position position="117"/>
    </location>
</feature>
<protein>
    <submittedName>
        <fullName evidence="4">Wd and tetratricopeptide repeat protein, putative</fullName>
    </submittedName>
</protein>
<evidence type="ECO:0000313" key="5">
    <source>
        <dbReference type="Proteomes" id="UP000007800"/>
    </source>
</evidence>
<dbReference type="GO" id="GO:0045717">
    <property type="term" value="P:negative regulation of fatty acid biosynthetic process"/>
    <property type="evidence" value="ECO:0007669"/>
    <property type="project" value="TreeGrafter"/>
</dbReference>
<reference evidence="4 5" key="1">
    <citation type="submission" date="2008-07" db="EMBL/GenBank/DDBJ databases">
        <authorList>
            <person name="El-Sayed N."/>
            <person name="Caler E."/>
            <person name="Inman J."/>
            <person name="Amedeo P."/>
            <person name="Hass B."/>
            <person name="Wortman J."/>
        </authorList>
    </citation>
    <scope>NUCLEOTIDE SEQUENCE [LARGE SCALE GENOMIC DNA]</scope>
    <source>
        <strain evidence="5">ATCC 50983 / TXsc</strain>
    </source>
</reference>
<dbReference type="Gene3D" id="2.130.10.10">
    <property type="entry name" value="YVTN repeat-like/Quinoprotein amine dehydrogenase"/>
    <property type="match status" value="1"/>
</dbReference>
<dbReference type="AlphaFoldDB" id="C5KL50"/>
<name>C5KL50_PERM5</name>
<evidence type="ECO:0000313" key="4">
    <source>
        <dbReference type="EMBL" id="EER14723.1"/>
    </source>
</evidence>
<gene>
    <name evidence="4" type="ORF">Pmar_PMAR015247</name>
</gene>
<dbReference type="GO" id="GO:0080008">
    <property type="term" value="C:Cul4-RING E3 ubiquitin ligase complex"/>
    <property type="evidence" value="ECO:0007669"/>
    <property type="project" value="TreeGrafter"/>
</dbReference>
<proteinExistence type="predicted"/>
<dbReference type="PANTHER" id="PTHR15574:SF40">
    <property type="entry name" value="WD AND TETRATRICOPEPTIDE REPEATS PROTEIN 1"/>
    <property type="match status" value="1"/>
</dbReference>
<accession>C5KL50</accession>
<keyword evidence="1 3" id="KW-0853">WD repeat</keyword>
<dbReference type="InterPro" id="IPR001680">
    <property type="entry name" value="WD40_rpt"/>
</dbReference>
<organism evidence="5">
    <name type="scientific">Perkinsus marinus (strain ATCC 50983 / TXsc)</name>
    <dbReference type="NCBI Taxonomy" id="423536"/>
    <lineage>
        <taxon>Eukaryota</taxon>
        <taxon>Sar</taxon>
        <taxon>Alveolata</taxon>
        <taxon>Perkinsozoa</taxon>
        <taxon>Perkinsea</taxon>
        <taxon>Perkinsida</taxon>
        <taxon>Perkinsidae</taxon>
        <taxon>Perkinsus</taxon>
    </lineage>
</organism>
<evidence type="ECO:0000256" key="3">
    <source>
        <dbReference type="PROSITE-ProRule" id="PRU00221"/>
    </source>
</evidence>
<dbReference type="OrthoDB" id="4869960at2759"/>
<dbReference type="InterPro" id="IPR036322">
    <property type="entry name" value="WD40_repeat_dom_sf"/>
</dbReference>